<dbReference type="GO" id="GO:0016829">
    <property type="term" value="F:lyase activity"/>
    <property type="evidence" value="ECO:0007669"/>
    <property type="project" value="UniProtKB-KW"/>
</dbReference>
<dbReference type="RefSeq" id="WP_319960736.1">
    <property type="nucleotide sequence ID" value="NZ_JAXARY010000003.1"/>
</dbReference>
<reference evidence="4 5" key="1">
    <citation type="submission" date="2023-11" db="EMBL/GenBank/DDBJ databases">
        <authorList>
            <person name="Ouyang M.-Y."/>
        </authorList>
    </citation>
    <scope>NUCLEOTIDE SEQUENCE [LARGE SCALE GENOMIC DNA]</scope>
    <source>
        <strain evidence="4 5">OY6</strain>
    </source>
</reference>
<feature type="repeat" description="TPR" evidence="1">
    <location>
        <begin position="665"/>
        <end position="698"/>
    </location>
</feature>
<dbReference type="Proteomes" id="UP001284537">
    <property type="component" value="Unassembled WGS sequence"/>
</dbReference>
<feature type="domain" description="Guanylate cyclase" evidence="3">
    <location>
        <begin position="478"/>
        <end position="606"/>
    </location>
</feature>
<dbReference type="Gene3D" id="3.30.70.1230">
    <property type="entry name" value="Nucleotide cyclase"/>
    <property type="match status" value="1"/>
</dbReference>
<dbReference type="SUPFAM" id="SSF55073">
    <property type="entry name" value="Nucleotide cyclase"/>
    <property type="match status" value="1"/>
</dbReference>
<keyword evidence="2" id="KW-1133">Transmembrane helix</keyword>
<dbReference type="SMART" id="SM00044">
    <property type="entry name" value="CYCc"/>
    <property type="match status" value="1"/>
</dbReference>
<evidence type="ECO:0000256" key="1">
    <source>
        <dbReference type="PROSITE-ProRule" id="PRU00339"/>
    </source>
</evidence>
<dbReference type="PANTHER" id="PTHR43081:SF1">
    <property type="entry name" value="ADENYLATE CYCLASE, TERMINAL-DIFFERENTIATION SPECIFIC"/>
    <property type="match status" value="1"/>
</dbReference>
<evidence type="ECO:0000256" key="2">
    <source>
        <dbReference type="SAM" id="Phobius"/>
    </source>
</evidence>
<dbReference type="EMBL" id="JAXARY010000003">
    <property type="protein sequence ID" value="MDX8126582.1"/>
    <property type="molecule type" value="Genomic_DNA"/>
</dbReference>
<dbReference type="PROSITE" id="PS50005">
    <property type="entry name" value="TPR"/>
    <property type="match status" value="1"/>
</dbReference>
<evidence type="ECO:0000313" key="4">
    <source>
        <dbReference type="EMBL" id="MDX8126582.1"/>
    </source>
</evidence>
<accession>A0ABU4UCB7</accession>
<gene>
    <name evidence="4" type="ORF">QLH52_04765</name>
</gene>
<dbReference type="Pfam" id="PF05226">
    <property type="entry name" value="CHASE2"/>
    <property type="match status" value="1"/>
</dbReference>
<evidence type="ECO:0000259" key="3">
    <source>
        <dbReference type="PROSITE" id="PS50125"/>
    </source>
</evidence>
<keyword evidence="2" id="KW-0812">Transmembrane</keyword>
<dbReference type="CDD" id="cd07302">
    <property type="entry name" value="CHD"/>
    <property type="match status" value="1"/>
</dbReference>
<dbReference type="InterPro" id="IPR029787">
    <property type="entry name" value="Nucleotide_cyclase"/>
</dbReference>
<sequence length="728" mass="80017">MGYFRRIAVITISGFLVSNISAKLFNFEISQGLDLLFQIRGPQIPPDDVVIVAMDETSESALGVGQDLTRWRRFHADLIRQLQKQAVSFIVFDLQFIRPQSSEDQELAATMRAADNVLVVECVQKFRHGAEDFYGREECSDSNSRPAISREGDTNIQLPEQLVGMRKVSPTSTIAGAVLDSAPFYLINDASNSSVREVWTFSDGLAESPSLPTLVWFYYLQHSGAIPDQGQPLSAWLTQQRRACKVDGSVTSSQTSPELRINKLFCQGDSRYLNYYGPPRTLRMESYADVYEGKVEDLQGKVIFVGRANRQFSPGKSDFFPTPYSDSHTGKMAGVEIMATQFANLLEDSFIEIPAPGWIISSVFGLLVALLLFSFAGWPGIVLSLVFASAYAGSAVWLFARHHWWLPVAGPLLIQLPLSWLLSLAWSRYDLMCERGRILEFVSRVFPQWVGMLPAAPGQWTESANAGIAKSEKDVSGLCLATDIEDYTAIAAQHSPREMWTLLNTYYQVLGHPVVSHDGVIADVTGDAMMAVWFDAPATQQRRSACLAALEMATAVASFNLSSSQEPLATRIGLHEGDLTLGSLDAGSSSHYRAIGDTVNIASRIQGVNKYLGTRILASQSIAADLEGIVTRPVGTFRVIGRAEPLNLVEVVGVKISGDNPHNQMHALFADGLAAFQEGRWPEATRLFQAALALDADDGPSRFYLQKALHYSEMPPLAWDGIVVLDGK</sequence>
<proteinExistence type="predicted"/>
<keyword evidence="4" id="KW-0456">Lyase</keyword>
<dbReference type="InterPro" id="IPR011990">
    <property type="entry name" value="TPR-like_helical_dom_sf"/>
</dbReference>
<keyword evidence="2" id="KW-0472">Membrane</keyword>
<dbReference type="PROSITE" id="PS50125">
    <property type="entry name" value="GUANYLATE_CYCLASE_2"/>
    <property type="match status" value="1"/>
</dbReference>
<feature type="transmembrane region" description="Helical" evidence="2">
    <location>
        <begin position="355"/>
        <end position="373"/>
    </location>
</feature>
<dbReference type="InterPro" id="IPR019734">
    <property type="entry name" value="TPR_rpt"/>
</dbReference>
<comment type="caution">
    <text evidence="4">The sequence shown here is derived from an EMBL/GenBank/DDBJ whole genome shotgun (WGS) entry which is preliminary data.</text>
</comment>
<dbReference type="EC" id="4.6.1.-" evidence="4"/>
<protein>
    <submittedName>
        <fullName evidence="4">Adenylate/guanylate cyclase domain-containing protein</fullName>
        <ecNumber evidence="4">4.6.1.-</ecNumber>
    </submittedName>
</protein>
<dbReference type="InterPro" id="IPR050697">
    <property type="entry name" value="Adenylyl/Guanylyl_Cyclase_3/4"/>
</dbReference>
<organism evidence="4 5">
    <name type="scientific">Methylomonas defluvii</name>
    <dbReference type="NCBI Taxonomy" id="3045149"/>
    <lineage>
        <taxon>Bacteria</taxon>
        <taxon>Pseudomonadati</taxon>
        <taxon>Pseudomonadota</taxon>
        <taxon>Gammaproteobacteria</taxon>
        <taxon>Methylococcales</taxon>
        <taxon>Methylococcaceae</taxon>
        <taxon>Methylomonas</taxon>
    </lineage>
</organism>
<keyword evidence="5" id="KW-1185">Reference proteome</keyword>
<evidence type="ECO:0000313" key="5">
    <source>
        <dbReference type="Proteomes" id="UP001284537"/>
    </source>
</evidence>
<keyword evidence="1" id="KW-0802">TPR repeat</keyword>
<dbReference type="SUPFAM" id="SSF48452">
    <property type="entry name" value="TPR-like"/>
    <property type="match status" value="1"/>
</dbReference>
<name>A0ABU4UCB7_9GAMM</name>
<dbReference type="InterPro" id="IPR007890">
    <property type="entry name" value="CHASE2"/>
</dbReference>
<dbReference type="Pfam" id="PF00211">
    <property type="entry name" value="Guanylate_cyc"/>
    <property type="match status" value="1"/>
</dbReference>
<dbReference type="SMART" id="SM01080">
    <property type="entry name" value="CHASE2"/>
    <property type="match status" value="1"/>
</dbReference>
<dbReference type="InterPro" id="IPR001054">
    <property type="entry name" value="A/G_cyclase"/>
</dbReference>
<feature type="transmembrane region" description="Helical" evidence="2">
    <location>
        <begin position="405"/>
        <end position="427"/>
    </location>
</feature>
<dbReference type="PANTHER" id="PTHR43081">
    <property type="entry name" value="ADENYLATE CYCLASE, TERMINAL-DIFFERENTIATION SPECIFIC-RELATED"/>
    <property type="match status" value="1"/>
</dbReference>
<feature type="transmembrane region" description="Helical" evidence="2">
    <location>
        <begin position="380"/>
        <end position="399"/>
    </location>
</feature>